<gene>
    <name evidence="3" type="ORF">CW354_04205</name>
</gene>
<feature type="signal peptide" evidence="2">
    <location>
        <begin position="1"/>
        <end position="33"/>
    </location>
</feature>
<name>A0A2S7K9H2_9PROT</name>
<proteinExistence type="predicted"/>
<feature type="region of interest" description="Disordered" evidence="1">
    <location>
        <begin position="146"/>
        <end position="232"/>
    </location>
</feature>
<evidence type="ECO:0000313" key="4">
    <source>
        <dbReference type="Proteomes" id="UP000239504"/>
    </source>
</evidence>
<dbReference type="InterPro" id="IPR011990">
    <property type="entry name" value="TPR-like_helical_dom_sf"/>
</dbReference>
<dbReference type="SUPFAM" id="SSF48452">
    <property type="entry name" value="TPR-like"/>
    <property type="match status" value="1"/>
</dbReference>
<dbReference type="EMBL" id="PJCH01000003">
    <property type="protein sequence ID" value="PQA89156.1"/>
    <property type="molecule type" value="Genomic_DNA"/>
</dbReference>
<evidence type="ECO:0000256" key="1">
    <source>
        <dbReference type="SAM" id="MobiDB-lite"/>
    </source>
</evidence>
<keyword evidence="2" id="KW-0732">Signal</keyword>
<keyword evidence="4" id="KW-1185">Reference proteome</keyword>
<reference evidence="3 4" key="1">
    <citation type="submission" date="2017-12" db="EMBL/GenBank/DDBJ databases">
        <authorList>
            <person name="Hurst M.R.H."/>
        </authorList>
    </citation>
    <scope>NUCLEOTIDE SEQUENCE [LARGE SCALE GENOMIC DNA]</scope>
    <source>
        <strain evidence="3 4">SY-3-19</strain>
    </source>
</reference>
<feature type="chain" id="PRO_5015554153" evidence="2">
    <location>
        <begin position="34"/>
        <end position="362"/>
    </location>
</feature>
<protein>
    <submittedName>
        <fullName evidence="3">Uncharacterized protein</fullName>
    </submittedName>
</protein>
<sequence>MSLRQFPPGPMKRCLSIFALCAGLAALAPPALASPDAQGLEDVQVGERELQTRIALICEGNCTVEKRGGADFFVRGVASDMTLDLTARSQNITGFSMRRENKGSALHVKTRRILEYANAKPCKISGRAATCIDMFFADAEPSKAQLKTPSLASNQASKPAPKTSEKTQETKTQKKPAPQLAAKPALRESAPERLSRFASLAPPERLQPPKPAQLASVRPVQKPVEMSKPAMRDERTLSAPLPAPAKKPFNYAEQVEKLLGKKLTPGFCGSAKATLQSDPWALDAMVNVGLCEAAAGNAEEGDATLSRLLEYTPDNYEAYVGRALIAMQAGEKSVARRYFQNALDAPPPIEESTRIVRAMQAL</sequence>
<dbReference type="Proteomes" id="UP000239504">
    <property type="component" value="Unassembled WGS sequence"/>
</dbReference>
<evidence type="ECO:0000313" key="3">
    <source>
        <dbReference type="EMBL" id="PQA89156.1"/>
    </source>
</evidence>
<evidence type="ECO:0000256" key="2">
    <source>
        <dbReference type="SAM" id="SignalP"/>
    </source>
</evidence>
<feature type="compositionally biased region" description="Low complexity" evidence="1">
    <location>
        <begin position="175"/>
        <end position="184"/>
    </location>
</feature>
<feature type="compositionally biased region" description="Basic and acidic residues" evidence="1">
    <location>
        <begin position="163"/>
        <end position="172"/>
    </location>
</feature>
<organism evidence="3 4">
    <name type="scientific">Hyphococcus luteus</name>
    <dbReference type="NCBI Taxonomy" id="2058213"/>
    <lineage>
        <taxon>Bacteria</taxon>
        <taxon>Pseudomonadati</taxon>
        <taxon>Pseudomonadota</taxon>
        <taxon>Alphaproteobacteria</taxon>
        <taxon>Parvularculales</taxon>
        <taxon>Parvularculaceae</taxon>
        <taxon>Hyphococcus</taxon>
    </lineage>
</organism>
<dbReference type="Gene3D" id="1.25.40.10">
    <property type="entry name" value="Tetratricopeptide repeat domain"/>
    <property type="match status" value="1"/>
</dbReference>
<feature type="compositionally biased region" description="Basic and acidic residues" evidence="1">
    <location>
        <begin position="185"/>
        <end position="195"/>
    </location>
</feature>
<dbReference type="AlphaFoldDB" id="A0A2S7K9H2"/>
<feature type="compositionally biased region" description="Polar residues" evidence="1">
    <location>
        <begin position="146"/>
        <end position="157"/>
    </location>
</feature>
<comment type="caution">
    <text evidence="3">The sequence shown here is derived from an EMBL/GenBank/DDBJ whole genome shotgun (WGS) entry which is preliminary data.</text>
</comment>
<accession>A0A2S7K9H2</accession>